<evidence type="ECO:0000256" key="1">
    <source>
        <dbReference type="ARBA" id="ARBA00022723"/>
    </source>
</evidence>
<dbReference type="Gene3D" id="3.30.2020.30">
    <property type="match status" value="1"/>
</dbReference>
<sequence>MNPLAVGNSRSKQQLRLNWPDGREQVLDHAELRRQCPCSQCRAFRLQGLTPMVDGRVRVIELHPQGYGLQLVFSDGHERGIYPWAYLAQLTPVGASLLAMDVNDKAM</sequence>
<dbReference type="GO" id="GO:0046872">
    <property type="term" value="F:metal ion binding"/>
    <property type="evidence" value="ECO:0007669"/>
    <property type="project" value="UniProtKB-KW"/>
</dbReference>
<keyword evidence="2" id="KW-0408">Iron</keyword>
<evidence type="ECO:0000256" key="2">
    <source>
        <dbReference type="ARBA" id="ARBA00023004"/>
    </source>
</evidence>
<keyword evidence="1" id="KW-0479">Metal-binding</keyword>
<organism evidence="4 5">
    <name type="scientific">Pseudomonas laurylsulfativorans</name>
    <dbReference type="NCBI Taxonomy" id="1943631"/>
    <lineage>
        <taxon>Bacteria</taxon>
        <taxon>Pseudomonadati</taxon>
        <taxon>Pseudomonadota</taxon>
        <taxon>Gammaproteobacteria</taxon>
        <taxon>Pseudomonadales</taxon>
        <taxon>Pseudomonadaceae</taxon>
        <taxon>Pseudomonas</taxon>
    </lineage>
</organism>
<dbReference type="AlphaFoldDB" id="A0A2S3VU41"/>
<dbReference type="InterPro" id="IPR010376">
    <property type="entry name" value="GBBH-like_N"/>
</dbReference>
<accession>A0A2S3VU41</accession>
<proteinExistence type="predicted"/>
<reference evidence="5" key="1">
    <citation type="submission" date="2017-02" db="EMBL/GenBank/DDBJ databases">
        <authorList>
            <person name="Furmanczyk E.M."/>
        </authorList>
    </citation>
    <scope>NUCLEOTIDE SEQUENCE [LARGE SCALE GENOMIC DNA]</scope>
    <source>
        <strain evidence="5">AP3_22</strain>
    </source>
</reference>
<evidence type="ECO:0000259" key="3">
    <source>
        <dbReference type="Pfam" id="PF06155"/>
    </source>
</evidence>
<keyword evidence="5" id="KW-1185">Reference proteome</keyword>
<gene>
    <name evidence="4" type="ORF">B0D71_01235</name>
</gene>
<evidence type="ECO:0000313" key="5">
    <source>
        <dbReference type="Proteomes" id="UP000237440"/>
    </source>
</evidence>
<dbReference type="Proteomes" id="UP000237440">
    <property type="component" value="Unassembled WGS sequence"/>
</dbReference>
<dbReference type="OrthoDB" id="9794178at2"/>
<name>A0A2S3VU41_9PSED</name>
<evidence type="ECO:0000313" key="4">
    <source>
        <dbReference type="EMBL" id="POF43468.1"/>
    </source>
</evidence>
<dbReference type="EMBL" id="MUJK01000001">
    <property type="protein sequence ID" value="POF43468.1"/>
    <property type="molecule type" value="Genomic_DNA"/>
</dbReference>
<dbReference type="Pfam" id="PF06155">
    <property type="entry name" value="GBBH-like_N"/>
    <property type="match status" value="1"/>
</dbReference>
<comment type="caution">
    <text evidence="4">The sequence shown here is derived from an EMBL/GenBank/DDBJ whole genome shotgun (WGS) entry which is preliminary data.</text>
</comment>
<dbReference type="RefSeq" id="WP_103393113.1">
    <property type="nucleotide sequence ID" value="NZ_MUJK01000001.1"/>
</dbReference>
<protein>
    <recommendedName>
        <fullName evidence="3">Gamma-butyrobetaine hydroxylase-like N-terminal domain-containing protein</fullName>
    </recommendedName>
</protein>
<dbReference type="PANTHER" id="PTHR35303:SF8">
    <property type="entry name" value="GAMMA-BUTYROBETAINE HYDROXYLASE-LIKE N-TERMINAL DOMAIN-CONTAINING PROTEIN"/>
    <property type="match status" value="1"/>
</dbReference>
<dbReference type="InterPro" id="IPR038492">
    <property type="entry name" value="GBBH-like_N_sf"/>
</dbReference>
<dbReference type="PANTHER" id="PTHR35303">
    <property type="entry name" value="OS02G0197800 PROTEIN"/>
    <property type="match status" value="1"/>
</dbReference>
<feature type="domain" description="Gamma-butyrobetaine hydroxylase-like N-terminal" evidence="3">
    <location>
        <begin position="9"/>
        <end position="87"/>
    </location>
</feature>